<evidence type="ECO:0000313" key="2">
    <source>
        <dbReference type="Proteomes" id="UP000664369"/>
    </source>
</evidence>
<proteinExistence type="predicted"/>
<reference evidence="1 2" key="1">
    <citation type="submission" date="2021-03" db="EMBL/GenBank/DDBJ databases">
        <authorList>
            <person name="Kim M.K."/>
        </authorList>
    </citation>
    <scope>NUCLEOTIDE SEQUENCE [LARGE SCALE GENOMIC DNA]</scope>
    <source>
        <strain evidence="1 2">BT442</strain>
    </source>
</reference>
<organism evidence="1 2">
    <name type="scientific">Hymenobacter negativus</name>
    <dbReference type="NCBI Taxonomy" id="2795026"/>
    <lineage>
        <taxon>Bacteria</taxon>
        <taxon>Pseudomonadati</taxon>
        <taxon>Bacteroidota</taxon>
        <taxon>Cytophagia</taxon>
        <taxon>Cytophagales</taxon>
        <taxon>Hymenobacteraceae</taxon>
        <taxon>Hymenobacter</taxon>
    </lineage>
</organism>
<comment type="caution">
    <text evidence="1">The sequence shown here is derived from an EMBL/GenBank/DDBJ whole genome shotgun (WGS) entry which is preliminary data.</text>
</comment>
<dbReference type="EMBL" id="JAGETZ010000014">
    <property type="protein sequence ID" value="MBO2012012.1"/>
    <property type="molecule type" value="Genomic_DNA"/>
</dbReference>
<gene>
    <name evidence="1" type="ORF">J4E00_23300</name>
</gene>
<keyword evidence="2" id="KW-1185">Reference proteome</keyword>
<protein>
    <submittedName>
        <fullName evidence="1">Uncharacterized protein</fullName>
    </submittedName>
</protein>
<sequence length="188" mass="20809">MLLLLSALSKNTGQAVASQPTGLAVTAEIVHVVIQGERLINMPQIIPYLRLNIRNQTNYPRAITIMSCSWADSWVQKGAYGLCSSWLCQKNAPQTITIPVGQALVFYSGLCVAQSGKNEATSFSMGFVDSPAAYFRSWHTRGKEEKELRARAVVYWSNELNGKINFATTPEVAGNDLDQRYYVSRDGK</sequence>
<accession>A0ABS3QL85</accession>
<name>A0ABS3QL85_9BACT</name>
<evidence type="ECO:0000313" key="1">
    <source>
        <dbReference type="EMBL" id="MBO2012012.1"/>
    </source>
</evidence>
<dbReference type="Proteomes" id="UP000664369">
    <property type="component" value="Unassembled WGS sequence"/>
</dbReference>
<dbReference type="RefSeq" id="WP_208177759.1">
    <property type="nucleotide sequence ID" value="NZ_JAGETZ010000014.1"/>
</dbReference>